<evidence type="ECO:0000256" key="3">
    <source>
        <dbReference type="SAM" id="MobiDB-lite"/>
    </source>
</evidence>
<sequence length="374" mass="41537">MAMEAVEQGEERPEVQGARWGADRKASSFDCETKDGDAAAAAAQKRKLDDVPATFEQAAAEEERRVPSPAAESDDGELTCERHEQQAANTPVPSTPEHTYEVPTTANAKAPSCTNNNNNKNNKNINQGLINLKTLQKLIDLCLTRLFLPQQLATPLISRVTGREPLIVDLVWSRMRKDNGEVFEKLEIAAEKAKNLRQHDMTNWNAIYRNLVSYYDAYRSELESVASQADKVSVYPRSGDVVQAEKLVSSMPTSVEEAMQYEEAPLLLCDENSVVWHVNEAWARLTGYKPEECIGHRINDLIRGSDTDRQAAACLTRAAVKCDLGLAAATLTNYKKDGVTPFRNRVYVTRLRKQQNLFVGLSIPLSKDGTVAQV</sequence>
<dbReference type="InterPro" id="IPR000014">
    <property type="entry name" value="PAS"/>
</dbReference>
<dbReference type="PROSITE" id="PS50112">
    <property type="entry name" value="PAS"/>
    <property type="match status" value="1"/>
</dbReference>
<evidence type="ECO:0000256" key="2">
    <source>
        <dbReference type="ARBA" id="ARBA00022606"/>
    </source>
</evidence>
<keyword evidence="1" id="KW-0600">Photoreceptor protein</keyword>
<feature type="region of interest" description="Disordered" evidence="3">
    <location>
        <begin position="1"/>
        <end position="100"/>
    </location>
</feature>
<gene>
    <name evidence="5" type="ORF">PPROV_000431300</name>
</gene>
<accession>A0A830HGB5</accession>
<dbReference type="NCBIfam" id="TIGR00229">
    <property type="entry name" value="sensory_box"/>
    <property type="match status" value="1"/>
</dbReference>
<protein>
    <recommendedName>
        <fullName evidence="4">PAS domain-containing protein</fullName>
    </recommendedName>
</protein>
<proteinExistence type="predicted"/>
<feature type="compositionally biased region" description="Basic and acidic residues" evidence="3">
    <location>
        <begin position="21"/>
        <end position="37"/>
    </location>
</feature>
<evidence type="ECO:0000256" key="1">
    <source>
        <dbReference type="ARBA" id="ARBA00022543"/>
    </source>
</evidence>
<reference evidence="5" key="1">
    <citation type="submission" date="2020-10" db="EMBL/GenBank/DDBJ databases">
        <title>Unveiling of a novel bifunctional photoreceptor, Dualchrome1, isolated from a cosmopolitan green alga.</title>
        <authorList>
            <person name="Suzuki S."/>
            <person name="Kawachi M."/>
        </authorList>
    </citation>
    <scope>NUCLEOTIDE SEQUENCE</scope>
    <source>
        <strain evidence="5">NIES 2893</strain>
    </source>
</reference>
<keyword evidence="6" id="KW-1185">Reference proteome</keyword>
<dbReference type="Proteomes" id="UP000660262">
    <property type="component" value="Unassembled WGS sequence"/>
</dbReference>
<keyword evidence="1" id="KW-0675">Receptor</keyword>
<evidence type="ECO:0000313" key="5">
    <source>
        <dbReference type="EMBL" id="GHP05563.1"/>
    </source>
</evidence>
<dbReference type="AlphaFoldDB" id="A0A830HGB5"/>
<dbReference type="GO" id="GO:0009881">
    <property type="term" value="F:photoreceptor activity"/>
    <property type="evidence" value="ECO:0007669"/>
    <property type="project" value="UniProtKB-KW"/>
</dbReference>
<dbReference type="InterPro" id="IPR035965">
    <property type="entry name" value="PAS-like_dom_sf"/>
</dbReference>
<dbReference type="SUPFAM" id="SSF55785">
    <property type="entry name" value="PYP-like sensor domain (PAS domain)"/>
    <property type="match status" value="1"/>
</dbReference>
<name>A0A830HGB5_9CHLO</name>
<dbReference type="EMBL" id="BNJQ01000010">
    <property type="protein sequence ID" value="GHP05563.1"/>
    <property type="molecule type" value="Genomic_DNA"/>
</dbReference>
<dbReference type="Pfam" id="PF13426">
    <property type="entry name" value="PAS_9"/>
    <property type="match status" value="1"/>
</dbReference>
<comment type="caution">
    <text evidence="5">The sequence shown here is derived from an EMBL/GenBank/DDBJ whole genome shotgun (WGS) entry which is preliminary data.</text>
</comment>
<dbReference type="Gene3D" id="3.30.450.20">
    <property type="entry name" value="PAS domain"/>
    <property type="match status" value="1"/>
</dbReference>
<keyword evidence="2" id="KW-0716">Sensory transduction</keyword>
<keyword evidence="1" id="KW-0157">Chromophore</keyword>
<evidence type="ECO:0000259" key="4">
    <source>
        <dbReference type="PROSITE" id="PS50112"/>
    </source>
</evidence>
<dbReference type="CDD" id="cd00130">
    <property type="entry name" value="PAS"/>
    <property type="match status" value="1"/>
</dbReference>
<evidence type="ECO:0000313" key="6">
    <source>
        <dbReference type="Proteomes" id="UP000660262"/>
    </source>
</evidence>
<feature type="domain" description="PAS" evidence="4">
    <location>
        <begin position="251"/>
        <end position="323"/>
    </location>
</feature>
<organism evidence="5 6">
    <name type="scientific">Pycnococcus provasolii</name>
    <dbReference type="NCBI Taxonomy" id="41880"/>
    <lineage>
        <taxon>Eukaryota</taxon>
        <taxon>Viridiplantae</taxon>
        <taxon>Chlorophyta</taxon>
        <taxon>Pseudoscourfieldiophyceae</taxon>
        <taxon>Pseudoscourfieldiales</taxon>
        <taxon>Pycnococcaceae</taxon>
        <taxon>Pycnococcus</taxon>
    </lineage>
</organism>
<dbReference type="SMART" id="SM00091">
    <property type="entry name" value="PAS"/>
    <property type="match status" value="1"/>
</dbReference>